<evidence type="ECO:0000313" key="3">
    <source>
        <dbReference type="Proteomes" id="UP000675664"/>
    </source>
</evidence>
<dbReference type="EMBL" id="JAGSND010000006">
    <property type="protein sequence ID" value="MBR0598329.1"/>
    <property type="molecule type" value="Genomic_DNA"/>
</dbReference>
<organism evidence="2 3">
    <name type="scientific">Sinanaerobacter chloroacetimidivorans</name>
    <dbReference type="NCBI Taxonomy" id="2818044"/>
    <lineage>
        <taxon>Bacteria</taxon>
        <taxon>Bacillati</taxon>
        <taxon>Bacillota</taxon>
        <taxon>Clostridia</taxon>
        <taxon>Peptostreptococcales</taxon>
        <taxon>Anaerovoracaceae</taxon>
        <taxon>Sinanaerobacter</taxon>
    </lineage>
</organism>
<protein>
    <submittedName>
        <fullName evidence="2">Uncharacterized protein</fullName>
    </submittedName>
</protein>
<dbReference type="Proteomes" id="UP000675664">
    <property type="component" value="Unassembled WGS sequence"/>
</dbReference>
<keyword evidence="1" id="KW-0812">Transmembrane</keyword>
<name>A0A8J8B1K0_9FIRM</name>
<feature type="transmembrane region" description="Helical" evidence="1">
    <location>
        <begin position="7"/>
        <end position="24"/>
    </location>
</feature>
<keyword evidence="1" id="KW-1133">Transmembrane helix</keyword>
<accession>A0A8J8B1K0</accession>
<dbReference type="RefSeq" id="WP_227018458.1">
    <property type="nucleotide sequence ID" value="NZ_JAGSND010000006.1"/>
</dbReference>
<keyword evidence="3" id="KW-1185">Reference proteome</keyword>
<comment type="caution">
    <text evidence="2">The sequence shown here is derived from an EMBL/GenBank/DDBJ whole genome shotgun (WGS) entry which is preliminary data.</text>
</comment>
<evidence type="ECO:0000256" key="1">
    <source>
        <dbReference type="SAM" id="Phobius"/>
    </source>
</evidence>
<gene>
    <name evidence="2" type="ORF">KCX82_10620</name>
</gene>
<reference evidence="2" key="2">
    <citation type="submission" date="2021-04" db="EMBL/GenBank/DDBJ databases">
        <authorList>
            <person name="Liu J."/>
        </authorList>
    </citation>
    <scope>NUCLEOTIDE SEQUENCE</scope>
    <source>
        <strain evidence="2">BAD-6</strain>
    </source>
</reference>
<sequence>MNIGFKVAGIIIILALACYVHYVWPHKIETQLTGIEYNQKDSAYAEEIVLRFDGWVNKLYNGNRRYVGKIYLESPSFTIKDETFTLIFEKDRNYANLYSRDTKGELNDYGGIFAKEDMSEIIIQTPDKPDPQGDDEYGIILAFPAKSRGQAVTLSLKYQEMEQKWLQSQF</sequence>
<proteinExistence type="predicted"/>
<keyword evidence="1" id="KW-0472">Membrane</keyword>
<reference evidence="2" key="1">
    <citation type="submission" date="2021-04" db="EMBL/GenBank/DDBJ databases">
        <title>Sinoanaerobacter chloroacetimidivorans sp. nov., an obligate anaerobic bacterium isolated from anaerobic sludge.</title>
        <authorList>
            <person name="Bao Y."/>
        </authorList>
    </citation>
    <scope>NUCLEOTIDE SEQUENCE</scope>
    <source>
        <strain evidence="2">BAD-6</strain>
    </source>
</reference>
<evidence type="ECO:0000313" key="2">
    <source>
        <dbReference type="EMBL" id="MBR0598329.1"/>
    </source>
</evidence>
<dbReference type="AlphaFoldDB" id="A0A8J8B1K0"/>
<dbReference type="PROSITE" id="PS51257">
    <property type="entry name" value="PROKAR_LIPOPROTEIN"/>
    <property type="match status" value="1"/>
</dbReference>